<dbReference type="HOGENOM" id="CLU_2083722_0_0_0"/>
<gene>
    <name evidence="2" type="ordered locus">AciPR4_2333</name>
</gene>
<evidence type="ECO:0000313" key="3">
    <source>
        <dbReference type="Proteomes" id="UP000006844"/>
    </source>
</evidence>
<proteinExistence type="predicted"/>
<keyword evidence="3" id="KW-1185">Reference proteome</keyword>
<sequence>MRYCSLFREDPSAAGKLLTLLHFVAANRIPLIVAVSLSTVCLLVHFLALEHSWLQVARYDLPTIFLYARFSWWIHSFIKSRRHLEHMLKHHGEELKVAVKASTSELFHEIQVKRKRL</sequence>
<keyword evidence="1" id="KW-0472">Membrane</keyword>
<dbReference type="STRING" id="401053.AciPR4_2333"/>
<feature type="transmembrane region" description="Helical" evidence="1">
    <location>
        <begin position="29"/>
        <end position="49"/>
    </location>
</feature>
<organism evidence="2 3">
    <name type="scientific">Terriglobus saanensis (strain ATCC BAA-1853 / DSM 23119 / SP1PR4)</name>
    <dbReference type="NCBI Taxonomy" id="401053"/>
    <lineage>
        <taxon>Bacteria</taxon>
        <taxon>Pseudomonadati</taxon>
        <taxon>Acidobacteriota</taxon>
        <taxon>Terriglobia</taxon>
        <taxon>Terriglobales</taxon>
        <taxon>Acidobacteriaceae</taxon>
        <taxon>Terriglobus</taxon>
    </lineage>
</organism>
<keyword evidence="1" id="KW-1133">Transmembrane helix</keyword>
<keyword evidence="1" id="KW-0812">Transmembrane</keyword>
<dbReference type="RefSeq" id="WP_013568854.1">
    <property type="nucleotide sequence ID" value="NC_014963.1"/>
</dbReference>
<evidence type="ECO:0000313" key="2">
    <source>
        <dbReference type="EMBL" id="ADV83121.1"/>
    </source>
</evidence>
<dbReference type="KEGG" id="tsa:AciPR4_2333"/>
<evidence type="ECO:0000256" key="1">
    <source>
        <dbReference type="SAM" id="Phobius"/>
    </source>
</evidence>
<dbReference type="Proteomes" id="UP000006844">
    <property type="component" value="Chromosome"/>
</dbReference>
<protein>
    <submittedName>
        <fullName evidence="2">Uncharacterized protein</fullName>
    </submittedName>
</protein>
<accession>E8UXV5</accession>
<dbReference type="AlphaFoldDB" id="E8UXV5"/>
<reference evidence="2 3" key="1">
    <citation type="journal article" date="2012" name="Stand. Genomic Sci.">
        <title>Complete genome sequence of Terriglobus saanensis type strain SP1PR4(T), an Acidobacteria from tundra soil.</title>
        <authorList>
            <person name="Rawat S.R."/>
            <person name="Mannisto M.K."/>
            <person name="Starovoytov V."/>
            <person name="Goodwin L."/>
            <person name="Nolan M."/>
            <person name="Hauser L."/>
            <person name="Land M."/>
            <person name="Davenport K.W."/>
            <person name="Woyke T."/>
            <person name="Haggblom M.M."/>
        </authorList>
    </citation>
    <scope>NUCLEOTIDE SEQUENCE</scope>
    <source>
        <strain evidence="3">ATCC BAA-1853 / DSM 23119 / SP1PR4</strain>
    </source>
</reference>
<dbReference type="EMBL" id="CP002467">
    <property type="protein sequence ID" value="ADV83121.1"/>
    <property type="molecule type" value="Genomic_DNA"/>
</dbReference>
<name>E8UXV5_TERSS</name>